<dbReference type="EMBL" id="SMFZ01000002">
    <property type="protein sequence ID" value="TCK22043.1"/>
    <property type="molecule type" value="Genomic_DNA"/>
</dbReference>
<feature type="domain" description="Acyl-CoA dehydrogenase/oxidase C-terminal" evidence="6">
    <location>
        <begin position="173"/>
        <end position="287"/>
    </location>
</feature>
<organism evidence="7 8">
    <name type="scientific">Pseudonocardia endophytica</name>
    <dbReference type="NCBI Taxonomy" id="401976"/>
    <lineage>
        <taxon>Bacteria</taxon>
        <taxon>Bacillati</taxon>
        <taxon>Actinomycetota</taxon>
        <taxon>Actinomycetes</taxon>
        <taxon>Pseudonocardiales</taxon>
        <taxon>Pseudonocardiaceae</taxon>
        <taxon>Pseudonocardia</taxon>
    </lineage>
</organism>
<dbReference type="InterPro" id="IPR009100">
    <property type="entry name" value="AcylCoA_DH/oxidase_NM_dom_sf"/>
</dbReference>
<dbReference type="Gene3D" id="1.20.140.10">
    <property type="entry name" value="Butyryl-CoA Dehydrogenase, subunit A, domain 3"/>
    <property type="match status" value="1"/>
</dbReference>
<evidence type="ECO:0000313" key="7">
    <source>
        <dbReference type="EMBL" id="TCK22043.1"/>
    </source>
</evidence>
<evidence type="ECO:0000256" key="2">
    <source>
        <dbReference type="ARBA" id="ARBA00009347"/>
    </source>
</evidence>
<dbReference type="GO" id="GO:0003995">
    <property type="term" value="F:acyl-CoA dehydrogenase activity"/>
    <property type="evidence" value="ECO:0007669"/>
    <property type="project" value="TreeGrafter"/>
</dbReference>
<dbReference type="AlphaFoldDB" id="A0A4R1HLY7"/>
<dbReference type="InterPro" id="IPR009075">
    <property type="entry name" value="AcylCo_DH/oxidase_C"/>
</dbReference>
<dbReference type="InterPro" id="IPR037069">
    <property type="entry name" value="AcylCoA_DH/ox_N_sf"/>
</dbReference>
<evidence type="ECO:0000259" key="6">
    <source>
        <dbReference type="Pfam" id="PF00441"/>
    </source>
</evidence>
<dbReference type="SUPFAM" id="SSF47203">
    <property type="entry name" value="Acyl-CoA dehydrogenase C-terminal domain-like"/>
    <property type="match status" value="1"/>
</dbReference>
<dbReference type="SUPFAM" id="SSF56645">
    <property type="entry name" value="Acyl-CoA dehydrogenase NM domain-like"/>
    <property type="match status" value="1"/>
</dbReference>
<name>A0A4R1HLY7_PSEEN</name>
<reference evidence="7 8" key="1">
    <citation type="submission" date="2019-03" db="EMBL/GenBank/DDBJ databases">
        <title>Sequencing the genomes of 1000 actinobacteria strains.</title>
        <authorList>
            <person name="Klenk H.-P."/>
        </authorList>
    </citation>
    <scope>NUCLEOTIDE SEQUENCE [LARGE SCALE GENOMIC DNA]</scope>
    <source>
        <strain evidence="7 8">DSM 44969</strain>
    </source>
</reference>
<proteinExistence type="inferred from homology"/>
<comment type="similarity">
    <text evidence="2">Belongs to the acyl-CoA dehydrogenase family.</text>
</comment>
<dbReference type="Proteomes" id="UP000295560">
    <property type="component" value="Unassembled WGS sequence"/>
</dbReference>
<keyword evidence="8" id="KW-1185">Reference proteome</keyword>
<comment type="cofactor">
    <cofactor evidence="1">
        <name>FAD</name>
        <dbReference type="ChEBI" id="CHEBI:57692"/>
    </cofactor>
</comment>
<evidence type="ECO:0000256" key="4">
    <source>
        <dbReference type="ARBA" id="ARBA00022827"/>
    </source>
</evidence>
<evidence type="ECO:0000256" key="5">
    <source>
        <dbReference type="ARBA" id="ARBA00023002"/>
    </source>
</evidence>
<dbReference type="PANTHER" id="PTHR43884:SF20">
    <property type="entry name" value="ACYL-COA DEHYDROGENASE FADE28"/>
    <property type="match status" value="1"/>
</dbReference>
<dbReference type="InterPro" id="IPR036250">
    <property type="entry name" value="AcylCo_DH-like_C"/>
</dbReference>
<keyword evidence="4" id="KW-0274">FAD</keyword>
<evidence type="ECO:0000313" key="8">
    <source>
        <dbReference type="Proteomes" id="UP000295560"/>
    </source>
</evidence>
<keyword evidence="3" id="KW-0285">Flavoprotein</keyword>
<evidence type="ECO:0000256" key="1">
    <source>
        <dbReference type="ARBA" id="ARBA00001974"/>
    </source>
</evidence>
<dbReference type="Pfam" id="PF00441">
    <property type="entry name" value="Acyl-CoA_dh_1"/>
    <property type="match status" value="1"/>
</dbReference>
<gene>
    <name evidence="7" type="ORF">EV378_6040</name>
</gene>
<sequence>MATRMRANEIGLLAADGVRDVLAGTLGDTPVADYAETDPLGWAVLRDGGWDELGVPEDAGGAGATLRDLAEVAMVCGEFCLPSPLTVTIAAKRWSATARDQDAPVTVAVRTRAGNIAPFGRQARPLCGLGDGPDGFLDASAAAADTFAMTLRPVAIERPTVFSPQAARELAVLWAAEGVGAARRCLADSVEYASGRKQFGVPIGSFQAVKHRAAHTLELTERAETAVLWAAADSYREGHESIESRRLLLHSLTTAQEVVESAVQIHGGMGFTWEMGLHVFLRHVVTLRELVDGLLPD</sequence>
<dbReference type="Gene3D" id="1.10.540.10">
    <property type="entry name" value="Acyl-CoA dehydrogenase/oxidase, N-terminal domain"/>
    <property type="match status" value="1"/>
</dbReference>
<dbReference type="GO" id="GO:0050660">
    <property type="term" value="F:flavin adenine dinucleotide binding"/>
    <property type="evidence" value="ECO:0007669"/>
    <property type="project" value="InterPro"/>
</dbReference>
<dbReference type="PANTHER" id="PTHR43884">
    <property type="entry name" value="ACYL-COA DEHYDROGENASE"/>
    <property type="match status" value="1"/>
</dbReference>
<protein>
    <submittedName>
        <fullName evidence="7">Acyl-CoA dehydrogenase-like protein</fullName>
    </submittedName>
</protein>
<comment type="caution">
    <text evidence="7">The sequence shown here is derived from an EMBL/GenBank/DDBJ whole genome shotgun (WGS) entry which is preliminary data.</text>
</comment>
<keyword evidence="5" id="KW-0560">Oxidoreductase</keyword>
<accession>A0A4R1HLY7</accession>
<evidence type="ECO:0000256" key="3">
    <source>
        <dbReference type="ARBA" id="ARBA00022630"/>
    </source>
</evidence>